<dbReference type="PANTHER" id="PTHR11895">
    <property type="entry name" value="TRANSAMIDASE"/>
    <property type="match status" value="1"/>
</dbReference>
<accession>A0A971ICG5</accession>
<dbReference type="Pfam" id="PF01425">
    <property type="entry name" value="Amidase"/>
    <property type="match status" value="1"/>
</dbReference>
<evidence type="ECO:0000313" key="2">
    <source>
        <dbReference type="EMBL" id="NLT79311.1"/>
    </source>
</evidence>
<dbReference type="NCBIfam" id="NF005450">
    <property type="entry name" value="PRK07042.1"/>
    <property type="match status" value="1"/>
</dbReference>
<dbReference type="InterPro" id="IPR036928">
    <property type="entry name" value="AS_sf"/>
</dbReference>
<dbReference type="PANTHER" id="PTHR11895:SF173">
    <property type="entry name" value="GLUTAMYL-TRNA AMIDOTRANSFERASE SUBUNIT A"/>
    <property type="match status" value="1"/>
</dbReference>
<comment type="caution">
    <text evidence="2">The sequence shown here is derived from an EMBL/GenBank/DDBJ whole genome shotgun (WGS) entry which is preliminary data.</text>
</comment>
<evidence type="ECO:0000259" key="1">
    <source>
        <dbReference type="Pfam" id="PF01425"/>
    </source>
</evidence>
<name>A0A971ICG5_9BIFI</name>
<dbReference type="RefSeq" id="WP_273173042.1">
    <property type="nucleotide sequence ID" value="NZ_JAAXZR010000013.1"/>
</dbReference>
<dbReference type="Gene3D" id="3.90.1300.10">
    <property type="entry name" value="Amidase signature (AS) domain"/>
    <property type="match status" value="1"/>
</dbReference>
<dbReference type="GO" id="GO:0004040">
    <property type="term" value="F:amidase activity"/>
    <property type="evidence" value="ECO:0007669"/>
    <property type="project" value="UniProtKB-EC"/>
</dbReference>
<reference evidence="2" key="2">
    <citation type="submission" date="2020-01" db="EMBL/GenBank/DDBJ databases">
        <authorList>
            <person name="Campanaro S."/>
        </authorList>
    </citation>
    <scope>NUCLEOTIDE SEQUENCE</scope>
    <source>
        <strain evidence="2">AS01afH2WH_6</strain>
    </source>
</reference>
<dbReference type="AlphaFoldDB" id="A0A971ICG5"/>
<dbReference type="InterPro" id="IPR023631">
    <property type="entry name" value="Amidase_dom"/>
</dbReference>
<proteinExistence type="predicted"/>
<evidence type="ECO:0000313" key="3">
    <source>
        <dbReference type="Proteomes" id="UP000767327"/>
    </source>
</evidence>
<dbReference type="SUPFAM" id="SSF75304">
    <property type="entry name" value="Amidase signature (AS) enzymes"/>
    <property type="match status" value="1"/>
</dbReference>
<keyword evidence="2" id="KW-0378">Hydrolase</keyword>
<organism evidence="2 3">
    <name type="scientific">Bifidobacterium crudilactis</name>
    <dbReference type="NCBI Taxonomy" id="327277"/>
    <lineage>
        <taxon>Bacteria</taxon>
        <taxon>Bacillati</taxon>
        <taxon>Actinomycetota</taxon>
        <taxon>Actinomycetes</taxon>
        <taxon>Bifidobacteriales</taxon>
        <taxon>Bifidobacteriaceae</taxon>
        <taxon>Bifidobacterium</taxon>
    </lineage>
</organism>
<dbReference type="EC" id="3.5.1.4" evidence="2"/>
<sequence length="476" mass="51049">MTASLSDIDDFSIEDFTKAYGEGTLSPVEVLAHKSALMDQAEPVLHAMAKRYDRQESTIEAAKASEERWRRGEALGALDGVPLTIKENVNVVGEVTTWGSKSFADSEPATLNSPVYDLLNATGCITLGKTAMPEWGMLSSGVSTDHPTTCNAWNADWNPGGSSAGAGTASAAGYSPVNFGSDIGGSVRLPASWNGAVGLKPTFGRIPVDPPYYGRSIGIMGRRFDDIGTTLNLTSQPDWRDPYSLPTAAQGWLDTQRQLKDIRIGLLLDAGAGAPVTPEVRQAVSNAAALFEQAGAHVEILEPFVGDSIDLIDMFWRAVHYKDYVSLPESGKAVMLPFISEWCLAGSAITSAEAVRGSDEQLALAKRTLTATKDVDFILSPVSPDVTYPVDWPMPSNDVEHAMSHIAFCLPYNMSGQPAASVNCGFSSDGKPIGLQIAGQRFDEAGVIWMSKLYEDIKPAEAVVTSWPRIWEKPSA</sequence>
<protein>
    <submittedName>
        <fullName evidence="2">Amidase</fullName>
        <ecNumber evidence="2">3.5.1.4</ecNumber>
    </submittedName>
</protein>
<feature type="domain" description="Amidase" evidence="1">
    <location>
        <begin position="56"/>
        <end position="447"/>
    </location>
</feature>
<dbReference type="InterPro" id="IPR000120">
    <property type="entry name" value="Amidase"/>
</dbReference>
<gene>
    <name evidence="2" type="ORF">GXW98_03365</name>
</gene>
<dbReference type="EMBL" id="JAAXZR010000013">
    <property type="protein sequence ID" value="NLT79311.1"/>
    <property type="molecule type" value="Genomic_DNA"/>
</dbReference>
<dbReference type="Proteomes" id="UP000767327">
    <property type="component" value="Unassembled WGS sequence"/>
</dbReference>
<reference evidence="2" key="1">
    <citation type="journal article" date="2020" name="Biotechnol. Biofuels">
        <title>New insights from the biogas microbiome by comprehensive genome-resolved metagenomics of nearly 1600 species originating from multiple anaerobic digesters.</title>
        <authorList>
            <person name="Campanaro S."/>
            <person name="Treu L."/>
            <person name="Rodriguez-R L.M."/>
            <person name="Kovalovszki A."/>
            <person name="Ziels R.M."/>
            <person name="Maus I."/>
            <person name="Zhu X."/>
            <person name="Kougias P.G."/>
            <person name="Basile A."/>
            <person name="Luo G."/>
            <person name="Schluter A."/>
            <person name="Konstantinidis K.T."/>
            <person name="Angelidaki I."/>
        </authorList>
    </citation>
    <scope>NUCLEOTIDE SEQUENCE</scope>
    <source>
        <strain evidence="2">AS01afH2WH_6</strain>
    </source>
</reference>